<evidence type="ECO:0000313" key="2">
    <source>
        <dbReference type="Proteomes" id="UP001642464"/>
    </source>
</evidence>
<evidence type="ECO:0000313" key="1">
    <source>
        <dbReference type="EMBL" id="CAK8996037.1"/>
    </source>
</evidence>
<name>A0ABP0I390_9DINO</name>
<feature type="non-terminal residue" evidence="1">
    <location>
        <position position="1"/>
    </location>
</feature>
<reference evidence="1 2" key="1">
    <citation type="submission" date="2024-02" db="EMBL/GenBank/DDBJ databases">
        <authorList>
            <person name="Chen Y."/>
            <person name="Shah S."/>
            <person name="Dougan E. K."/>
            <person name="Thang M."/>
            <person name="Chan C."/>
        </authorList>
    </citation>
    <scope>NUCLEOTIDE SEQUENCE [LARGE SCALE GENOMIC DNA]</scope>
</reference>
<sequence>VPSKSRGNQRCLEFCFKRSPADNAVVLNVLGLPMVTSTTFRKLESLRDKLLTQLAEDVGLHARSPHSPQLPQDKPQQIAAKVKELLKKLIDNGVGHMKQSDAQQLEAIEFRNYIESDDSDKRSKTVLDDVLSCLQSAIDLCLIAADEFGKQGDQEYMDQLGGAMRSTYKYCLSLFLEFIFRTDDKSISVNGKSFRIYSALRFELFTFFMKTHLDMA</sequence>
<dbReference type="EMBL" id="CAXAMM010002410">
    <property type="protein sequence ID" value="CAK8996037.1"/>
    <property type="molecule type" value="Genomic_DNA"/>
</dbReference>
<organism evidence="1 2">
    <name type="scientific">Durusdinium trenchii</name>
    <dbReference type="NCBI Taxonomy" id="1381693"/>
    <lineage>
        <taxon>Eukaryota</taxon>
        <taxon>Sar</taxon>
        <taxon>Alveolata</taxon>
        <taxon>Dinophyceae</taxon>
        <taxon>Suessiales</taxon>
        <taxon>Symbiodiniaceae</taxon>
        <taxon>Durusdinium</taxon>
    </lineage>
</organism>
<proteinExistence type="predicted"/>
<protein>
    <submittedName>
        <fullName evidence="1">Uncharacterized protein</fullName>
    </submittedName>
</protein>
<feature type="non-terminal residue" evidence="1">
    <location>
        <position position="216"/>
    </location>
</feature>
<accession>A0ABP0I390</accession>
<keyword evidence="2" id="KW-1185">Reference proteome</keyword>
<comment type="caution">
    <text evidence="1">The sequence shown here is derived from an EMBL/GenBank/DDBJ whole genome shotgun (WGS) entry which is preliminary data.</text>
</comment>
<dbReference type="Proteomes" id="UP001642464">
    <property type="component" value="Unassembled WGS sequence"/>
</dbReference>
<gene>
    <name evidence="1" type="ORF">SCF082_LOCUS4616</name>
</gene>